<dbReference type="EMBL" id="JANBTX010000099">
    <property type="protein sequence ID" value="KAJ2686633.1"/>
    <property type="molecule type" value="Genomic_DNA"/>
</dbReference>
<dbReference type="Proteomes" id="UP001151516">
    <property type="component" value="Unassembled WGS sequence"/>
</dbReference>
<reference evidence="2" key="1">
    <citation type="submission" date="2022-07" db="EMBL/GenBank/DDBJ databases">
        <title>Phylogenomic reconstructions and comparative analyses of Kickxellomycotina fungi.</title>
        <authorList>
            <person name="Reynolds N.K."/>
            <person name="Stajich J.E."/>
            <person name="Barry K."/>
            <person name="Grigoriev I.V."/>
            <person name="Crous P."/>
            <person name="Smith M.E."/>
        </authorList>
    </citation>
    <scope>NUCLEOTIDE SEQUENCE</scope>
    <source>
        <strain evidence="2">CBS 109367</strain>
    </source>
</reference>
<feature type="compositionally biased region" description="Acidic residues" evidence="1">
    <location>
        <begin position="175"/>
        <end position="195"/>
    </location>
</feature>
<dbReference type="AlphaFoldDB" id="A0A9W8L4J8"/>
<evidence type="ECO:0000256" key="1">
    <source>
        <dbReference type="SAM" id="MobiDB-lite"/>
    </source>
</evidence>
<organism evidence="2 3">
    <name type="scientific">Coemansia spiralis</name>
    <dbReference type="NCBI Taxonomy" id="417178"/>
    <lineage>
        <taxon>Eukaryota</taxon>
        <taxon>Fungi</taxon>
        <taxon>Fungi incertae sedis</taxon>
        <taxon>Zoopagomycota</taxon>
        <taxon>Kickxellomycotina</taxon>
        <taxon>Kickxellomycetes</taxon>
        <taxon>Kickxellales</taxon>
        <taxon>Kickxellaceae</taxon>
        <taxon>Coemansia</taxon>
    </lineage>
</organism>
<feature type="region of interest" description="Disordered" evidence="1">
    <location>
        <begin position="168"/>
        <end position="216"/>
    </location>
</feature>
<evidence type="ECO:0000313" key="3">
    <source>
        <dbReference type="Proteomes" id="UP001151516"/>
    </source>
</evidence>
<dbReference type="OrthoDB" id="5596480at2759"/>
<evidence type="ECO:0000313" key="2">
    <source>
        <dbReference type="EMBL" id="KAJ2686633.1"/>
    </source>
</evidence>
<accession>A0A9W8L4J8</accession>
<protein>
    <submittedName>
        <fullName evidence="2">Uncharacterized protein</fullName>
    </submittedName>
</protein>
<name>A0A9W8L4J8_9FUNG</name>
<proteinExistence type="predicted"/>
<gene>
    <name evidence="2" type="ORF">IWW39_003482</name>
</gene>
<sequence>MDSSSVVARATLVLHYYATTQIDQLLAIASSDLTQRWDFLGPLTRDFALASFFSDVDTALQWHNAEVAIGDFIRHSHFALELTEEQAEALCPANIRFDVASGIVHALAPFATSDADGVLTLAVDLMMENSEWRYFDVVACKGRASEFQSPRSSELYSTYEEACAKISSDPVKSTDDDDYWGQYSEEEEEEEEKEDDGGRSEEAAAPAEHSSTHLIAEAGKHALLSAAAAMRALGATEEQFVDQARQAFRGSNTDKF</sequence>
<keyword evidence="3" id="KW-1185">Reference proteome</keyword>
<comment type="caution">
    <text evidence="2">The sequence shown here is derived from an EMBL/GenBank/DDBJ whole genome shotgun (WGS) entry which is preliminary data.</text>
</comment>